<dbReference type="OrthoDB" id="5147256at2"/>
<name>A0A7Z8K307_9CELL</name>
<comment type="caution">
    <text evidence="1">The sequence shown here is derived from an EMBL/GenBank/DDBJ whole genome shotgun (WGS) entry which is preliminary data.</text>
</comment>
<sequence length="122" mass="13483">MDETTDPAVELTPEDLLELDQLAAELVKRQAAIEADRERIDEIKATLRRRLPRGTHDVGSHHVLVKAPARRLNAARLAAAYPVVEHPELYKPVLDTTAVKHHLSPAALAEYQDAGTPTVEVK</sequence>
<accession>A0A7Z8K307</accession>
<dbReference type="AlphaFoldDB" id="A0A7Z8K307"/>
<gene>
    <name evidence="1" type="ORF">FA014_02020</name>
</gene>
<dbReference type="RefSeq" id="WP_154728045.1">
    <property type="nucleotide sequence ID" value="NZ_SZYE01000006.1"/>
</dbReference>
<evidence type="ECO:0000313" key="1">
    <source>
        <dbReference type="EMBL" id="TKR27157.1"/>
    </source>
</evidence>
<dbReference type="EMBL" id="SZYE01000006">
    <property type="protein sequence ID" value="TKR27157.1"/>
    <property type="molecule type" value="Genomic_DNA"/>
</dbReference>
<organism evidence="1 2">
    <name type="scientific">Cellulomonas hominis</name>
    <dbReference type="NCBI Taxonomy" id="156981"/>
    <lineage>
        <taxon>Bacteria</taxon>
        <taxon>Bacillati</taxon>
        <taxon>Actinomycetota</taxon>
        <taxon>Actinomycetes</taxon>
        <taxon>Micrococcales</taxon>
        <taxon>Cellulomonadaceae</taxon>
        <taxon>Cellulomonas</taxon>
    </lineage>
</organism>
<reference evidence="1 2" key="1">
    <citation type="submission" date="2019-05" db="EMBL/GenBank/DDBJ databases">
        <title>Genome sequence of Cellulomonas hominis strain CS1.</title>
        <authorList>
            <person name="Belmont J."/>
            <person name="Maclea K.S."/>
        </authorList>
    </citation>
    <scope>NUCLEOTIDE SEQUENCE [LARGE SCALE GENOMIC DNA]</scope>
    <source>
        <strain evidence="1 2">CS1</strain>
    </source>
</reference>
<evidence type="ECO:0000313" key="2">
    <source>
        <dbReference type="Proteomes" id="UP000308121"/>
    </source>
</evidence>
<protein>
    <submittedName>
        <fullName evidence="1">Uncharacterized protein</fullName>
    </submittedName>
</protein>
<proteinExistence type="predicted"/>
<dbReference type="Proteomes" id="UP000308121">
    <property type="component" value="Unassembled WGS sequence"/>
</dbReference>